<protein>
    <submittedName>
        <fullName evidence="2">Uncharacterized protein</fullName>
    </submittedName>
</protein>
<reference evidence="2 3" key="1">
    <citation type="submission" date="2020-05" db="EMBL/GenBank/DDBJ databases">
        <title>Parvularcula mediterraneae sp. nov., isolated from polypropylene straw from shallow seawater of the seashore of Laganas in Zakynthos island, Greece.</title>
        <authorList>
            <person name="Szabo I."/>
            <person name="Al-Omari J."/>
            <person name="Rado J."/>
            <person name="Szerdahelyi G.S."/>
        </authorList>
    </citation>
    <scope>NUCLEOTIDE SEQUENCE [LARGE SCALE GENOMIC DNA]</scope>
    <source>
        <strain evidence="2 3">ZS-1/3</strain>
    </source>
</reference>
<evidence type="ECO:0000313" key="2">
    <source>
        <dbReference type="EMBL" id="NNU17637.1"/>
    </source>
</evidence>
<dbReference type="EMBL" id="JABFCX010000003">
    <property type="protein sequence ID" value="NNU17637.1"/>
    <property type="molecule type" value="Genomic_DNA"/>
</dbReference>
<evidence type="ECO:0000313" key="3">
    <source>
        <dbReference type="Proteomes" id="UP000536835"/>
    </source>
</evidence>
<feature type="compositionally biased region" description="Basic residues" evidence="1">
    <location>
        <begin position="1"/>
        <end position="10"/>
    </location>
</feature>
<sequence length="120" mass="12991">MLKTWLKRRQNGADSASEPEARDYDITSARLPGRSIITFEKRGGQAAALEVTERGAEILQGLAAGAVLSELDEVRAAPAGMSMPLVRDEGASRKEAEAFIHSLDLLDMTEKKELLGALPR</sequence>
<feature type="region of interest" description="Disordered" evidence="1">
    <location>
        <begin position="1"/>
        <end position="25"/>
    </location>
</feature>
<dbReference type="AlphaFoldDB" id="A0A7Y3RQQ3"/>
<accession>A0A7Y3RQQ3</accession>
<dbReference type="Proteomes" id="UP000536835">
    <property type="component" value="Unassembled WGS sequence"/>
</dbReference>
<name>A0A7Y3RQQ3_9PROT</name>
<comment type="caution">
    <text evidence="2">The sequence shown here is derived from an EMBL/GenBank/DDBJ whole genome shotgun (WGS) entry which is preliminary data.</text>
</comment>
<keyword evidence="3" id="KW-1185">Reference proteome</keyword>
<evidence type="ECO:0000256" key="1">
    <source>
        <dbReference type="SAM" id="MobiDB-lite"/>
    </source>
</evidence>
<gene>
    <name evidence="2" type="ORF">HK107_14995</name>
</gene>
<organism evidence="2 3">
    <name type="scientific">Parvularcula mediterranea</name>
    <dbReference type="NCBI Taxonomy" id="2732508"/>
    <lineage>
        <taxon>Bacteria</taxon>
        <taxon>Pseudomonadati</taxon>
        <taxon>Pseudomonadota</taxon>
        <taxon>Alphaproteobacteria</taxon>
        <taxon>Parvularculales</taxon>
        <taxon>Parvularculaceae</taxon>
        <taxon>Parvularcula</taxon>
    </lineage>
</organism>
<proteinExistence type="predicted"/>
<dbReference type="RefSeq" id="WP_173201247.1">
    <property type="nucleotide sequence ID" value="NZ_JABFCX010000003.1"/>
</dbReference>